<evidence type="ECO:0000313" key="1">
    <source>
        <dbReference type="EMBL" id="TCK74134.1"/>
    </source>
</evidence>
<dbReference type="Proteomes" id="UP000295210">
    <property type="component" value="Unassembled WGS sequence"/>
</dbReference>
<dbReference type="OrthoDB" id="119671at2"/>
<dbReference type="RefSeq" id="WP_131994738.1">
    <property type="nucleotide sequence ID" value="NZ_SMGK01000002.1"/>
</dbReference>
<accession>A0A4R1L7G2</accession>
<name>A0A4R1L7G2_9BACT</name>
<keyword evidence="2" id="KW-1185">Reference proteome</keyword>
<sequence length="271" mass="31687">MDRRSFPDSWKRLDRAVFHLKAFQAEWERICSPDAYEFVTEPDSDWTFGATRAVAKFSRENTLALELGEFFYNLRSALDSTIYQAAVFLKYPDPPIKADTLEFPICSTEDRFKRVSIDKRDFPNELVAWIKSIQPYNIPNTTDLGMRDFMTHLLLIHDCARKDRHRLPHVVAAFPTELDFRYLPTPETITIRGIKRVRVNFLESDEPFLFFEIRGADLTQHCKVKFETALQLEVFIDEIPIPPGGRFDIEIKAMCAAVEYVISWFESRFKV</sequence>
<comment type="caution">
    <text evidence="1">The sequence shown here is derived from an EMBL/GenBank/DDBJ whole genome shotgun (WGS) entry which is preliminary data.</text>
</comment>
<reference evidence="1 2" key="1">
    <citation type="submission" date="2019-03" db="EMBL/GenBank/DDBJ databases">
        <title>Genomic Encyclopedia of Type Strains, Phase IV (KMG-IV): sequencing the most valuable type-strain genomes for metagenomic binning, comparative biology and taxonomic classification.</title>
        <authorList>
            <person name="Goeker M."/>
        </authorList>
    </citation>
    <scope>NUCLEOTIDE SEQUENCE [LARGE SCALE GENOMIC DNA]</scope>
    <source>
        <strain evidence="1 2">DSM 103428</strain>
    </source>
</reference>
<evidence type="ECO:0000313" key="2">
    <source>
        <dbReference type="Proteomes" id="UP000295210"/>
    </source>
</evidence>
<dbReference type="EMBL" id="SMGK01000002">
    <property type="protein sequence ID" value="TCK74134.1"/>
    <property type="molecule type" value="Genomic_DNA"/>
</dbReference>
<organism evidence="1 2">
    <name type="scientific">Acidipila rosea</name>
    <dbReference type="NCBI Taxonomy" id="768535"/>
    <lineage>
        <taxon>Bacteria</taxon>
        <taxon>Pseudomonadati</taxon>
        <taxon>Acidobacteriota</taxon>
        <taxon>Terriglobia</taxon>
        <taxon>Terriglobales</taxon>
        <taxon>Acidobacteriaceae</taxon>
        <taxon>Acidipila</taxon>
    </lineage>
</organism>
<dbReference type="AlphaFoldDB" id="A0A4R1L7G2"/>
<proteinExistence type="predicted"/>
<protein>
    <submittedName>
        <fullName evidence="1">Uncharacterized protein</fullName>
    </submittedName>
</protein>
<gene>
    <name evidence="1" type="ORF">C7378_1756</name>
</gene>